<keyword evidence="6" id="KW-0626">Porin</keyword>
<dbReference type="InterPro" id="IPR011250">
    <property type="entry name" value="OMP/PagP_B-barrel"/>
</dbReference>
<proteinExistence type="predicted"/>
<keyword evidence="3" id="KW-1134">Transmembrane beta strand</keyword>
<evidence type="ECO:0000256" key="5">
    <source>
        <dbReference type="ARBA" id="ARBA00023065"/>
    </source>
</evidence>
<dbReference type="InterPro" id="IPR006665">
    <property type="entry name" value="OmpA-like"/>
</dbReference>
<dbReference type="Gene3D" id="3.30.1330.60">
    <property type="entry name" value="OmpA-like domain"/>
    <property type="match status" value="1"/>
</dbReference>
<dbReference type="InterPro" id="IPR006664">
    <property type="entry name" value="OMP_bac"/>
</dbReference>
<reference evidence="11" key="1">
    <citation type="submission" date="2020-01" db="EMBL/GenBank/DDBJ databases">
        <authorList>
            <person name="Meier V. D."/>
            <person name="Meier V D."/>
        </authorList>
    </citation>
    <scope>NUCLEOTIDE SEQUENCE</scope>
    <source>
        <strain evidence="11">HLG_WM_MAG_05</strain>
    </source>
</reference>
<dbReference type="PROSITE" id="PS51123">
    <property type="entry name" value="OMPA_2"/>
    <property type="match status" value="1"/>
</dbReference>
<keyword evidence="5" id="KW-0406">Ion transport</keyword>
<accession>A0A6S6U6Q0</accession>
<evidence type="ECO:0000256" key="6">
    <source>
        <dbReference type="ARBA" id="ARBA00023114"/>
    </source>
</evidence>
<dbReference type="CDD" id="cd07185">
    <property type="entry name" value="OmpA_C-like"/>
    <property type="match status" value="1"/>
</dbReference>
<evidence type="ECO:0000256" key="7">
    <source>
        <dbReference type="ARBA" id="ARBA00023136"/>
    </source>
</evidence>
<dbReference type="GO" id="GO:0005509">
    <property type="term" value="F:calcium ion binding"/>
    <property type="evidence" value="ECO:0007669"/>
    <property type="project" value="InterPro"/>
</dbReference>
<dbReference type="PANTHER" id="PTHR30329:SF21">
    <property type="entry name" value="LIPOPROTEIN YIAD-RELATED"/>
    <property type="match status" value="1"/>
</dbReference>
<dbReference type="Pfam" id="PF00691">
    <property type="entry name" value="OmpA"/>
    <property type="match status" value="1"/>
</dbReference>
<feature type="domain" description="OmpA-like" evidence="10">
    <location>
        <begin position="260"/>
        <end position="372"/>
    </location>
</feature>
<evidence type="ECO:0000313" key="11">
    <source>
        <dbReference type="EMBL" id="CAA6827425.1"/>
    </source>
</evidence>
<evidence type="ECO:0000259" key="10">
    <source>
        <dbReference type="PROSITE" id="PS51123"/>
    </source>
</evidence>
<evidence type="ECO:0000256" key="9">
    <source>
        <dbReference type="PROSITE-ProRule" id="PRU00473"/>
    </source>
</evidence>
<keyword evidence="8" id="KW-0998">Cell outer membrane</keyword>
<evidence type="ECO:0000256" key="1">
    <source>
        <dbReference type="ARBA" id="ARBA00004571"/>
    </source>
</evidence>
<dbReference type="PANTHER" id="PTHR30329">
    <property type="entry name" value="STATOR ELEMENT OF FLAGELLAR MOTOR COMPLEX"/>
    <property type="match status" value="1"/>
</dbReference>
<evidence type="ECO:0000256" key="8">
    <source>
        <dbReference type="ARBA" id="ARBA00023237"/>
    </source>
</evidence>
<dbReference type="SUPFAM" id="SSF103088">
    <property type="entry name" value="OmpA-like"/>
    <property type="match status" value="1"/>
</dbReference>
<dbReference type="GO" id="GO:0046930">
    <property type="term" value="C:pore complex"/>
    <property type="evidence" value="ECO:0007669"/>
    <property type="project" value="UniProtKB-KW"/>
</dbReference>
<dbReference type="Gene3D" id="2.40.160.20">
    <property type="match status" value="1"/>
</dbReference>
<keyword evidence="7 9" id="KW-0472">Membrane</keyword>
<dbReference type="SUPFAM" id="SSF103647">
    <property type="entry name" value="TSP type-3 repeat"/>
    <property type="match status" value="1"/>
</dbReference>
<dbReference type="PRINTS" id="PR01021">
    <property type="entry name" value="OMPADOMAIN"/>
</dbReference>
<name>A0A6S6U6Q0_9BACT</name>
<evidence type="ECO:0000256" key="2">
    <source>
        <dbReference type="ARBA" id="ARBA00022448"/>
    </source>
</evidence>
<dbReference type="InterPro" id="IPR036737">
    <property type="entry name" value="OmpA-like_sf"/>
</dbReference>
<protein>
    <submittedName>
        <fullName evidence="11">Outer membrane protein</fullName>
    </submittedName>
</protein>
<dbReference type="GO" id="GO:0015288">
    <property type="term" value="F:porin activity"/>
    <property type="evidence" value="ECO:0007669"/>
    <property type="project" value="UniProtKB-KW"/>
</dbReference>
<evidence type="ECO:0000256" key="3">
    <source>
        <dbReference type="ARBA" id="ARBA00022452"/>
    </source>
</evidence>
<keyword evidence="4" id="KW-0812">Transmembrane</keyword>
<evidence type="ECO:0000256" key="4">
    <source>
        <dbReference type="ARBA" id="ARBA00022692"/>
    </source>
</evidence>
<dbReference type="SUPFAM" id="SSF56925">
    <property type="entry name" value="OMPA-like"/>
    <property type="match status" value="1"/>
</dbReference>
<dbReference type="GO" id="GO:0009279">
    <property type="term" value="C:cell outer membrane"/>
    <property type="evidence" value="ECO:0007669"/>
    <property type="project" value="UniProtKB-SubCell"/>
</dbReference>
<keyword evidence="2" id="KW-0813">Transport</keyword>
<dbReference type="InterPro" id="IPR028974">
    <property type="entry name" value="TSP_type-3_rpt"/>
</dbReference>
<dbReference type="AlphaFoldDB" id="A0A6S6U6Q0"/>
<comment type="subcellular location">
    <subcellularLocation>
        <location evidence="1">Cell outer membrane</location>
        <topology evidence="1">Multi-pass membrane protein</topology>
    </subcellularLocation>
</comment>
<dbReference type="InterPro" id="IPR050330">
    <property type="entry name" value="Bact_OuterMem_StrucFunc"/>
</dbReference>
<organism evidence="11">
    <name type="scientific">uncultured Sulfurovum sp</name>
    <dbReference type="NCBI Taxonomy" id="269237"/>
    <lineage>
        <taxon>Bacteria</taxon>
        <taxon>Pseudomonadati</taxon>
        <taxon>Campylobacterota</taxon>
        <taxon>Epsilonproteobacteria</taxon>
        <taxon>Campylobacterales</taxon>
        <taxon>Sulfurovaceae</taxon>
        <taxon>Sulfurovum</taxon>
        <taxon>environmental samples</taxon>
    </lineage>
</organism>
<dbReference type="EMBL" id="CACVAU010000091">
    <property type="protein sequence ID" value="CAA6827425.1"/>
    <property type="molecule type" value="Genomic_DNA"/>
</dbReference>
<dbReference type="GO" id="GO:0006811">
    <property type="term" value="P:monoatomic ion transport"/>
    <property type="evidence" value="ECO:0007669"/>
    <property type="project" value="UniProtKB-KW"/>
</dbReference>
<sequence>MFRNIIFSLFFILTMLDANSIESEIGINIGLNSTKNEDGNKFKNPSIGLFYQNNRYVVSPRVDLDYTKVKNDYAEGLLKASINGVYEYENSTYTTPYALAGVGYEYVRGETEDVFESRPFVQGGAGVKIELDQGFKARFEGKVLQVIGGNNEDNEFMLTAGVSMPINANARKELKQPSTQVVPRPRVVTPIRDIRPVVRQPQYVPPRVTQPRVPPMSNNRDECPIKISAPDFDRDGIANSVDQCPSTPCNFSVDAYGCPVKTTLKINFPSGSAEVGSEAQIRIRNFAQFLLNSKGSMVNITGHTDSRGTASRNLRLSHQRANAVVHFLSTYGVSPARLQAFGKGESMPLASNTTANGRAKNRRIEAELFYPKGR</sequence>
<gene>
    <name evidence="11" type="ORF">HELGO_WM9314</name>
</gene>